<gene>
    <name evidence="1" type="ORF">IAA70_07200</name>
</gene>
<evidence type="ECO:0000313" key="1">
    <source>
        <dbReference type="EMBL" id="HIR10174.1"/>
    </source>
</evidence>
<organism evidence="1 2">
    <name type="scientific">Candidatus Avoscillospira stercoripullorum</name>
    <dbReference type="NCBI Taxonomy" id="2840709"/>
    <lineage>
        <taxon>Bacteria</taxon>
        <taxon>Bacillati</taxon>
        <taxon>Bacillota</taxon>
        <taxon>Clostridia</taxon>
        <taxon>Eubacteriales</taxon>
        <taxon>Oscillospiraceae</taxon>
        <taxon>Oscillospiraceae incertae sedis</taxon>
        <taxon>Candidatus Avoscillospira</taxon>
    </lineage>
</organism>
<dbReference type="AlphaFoldDB" id="A0A9D1A916"/>
<evidence type="ECO:0000313" key="2">
    <source>
        <dbReference type="Proteomes" id="UP000824258"/>
    </source>
</evidence>
<dbReference type="Proteomes" id="UP000824258">
    <property type="component" value="Unassembled WGS sequence"/>
</dbReference>
<protein>
    <submittedName>
        <fullName evidence="1">WG repeat-containing protein</fullName>
    </submittedName>
</protein>
<sequence>MKLQEQLLCALTDVGDDLVEEAGRLSFPVSPLRRMLPLAACCALLLGAALALESWKPIQEADITLPGVEDTGQEVVPPVEEDAEAPSHRPYYIMNLDDNLYGAVQAVDPDGNVLVEVEQGVIYDLVDEKTGEILAICAQDGLVADEPRNTPTYVYDLQGNLLTTVDAWSISCYGDVIEVYLGGEEYQYYSRSDLTPIDYDPDAMLPAGFHRAGNVKYQYGADGLCAVADDTGKMGLMDESGAWVLQPDCDDIAVIALGLAAVYRNGQYEVVSLETGDIVFTWPYPIIWIHADGYVVETEDGLWQAVNQEGLAVSDPADIIYLVDDENDGQVELLAETHLEEEWACFCRPDGTAVRSVQFQGGEMRILSSRTAAIYIWQGEASSWLVDLESGEEIHWADHDYLDPQRISDYEETVILSATYEDDDGTYHTDILSETGEVLIADVNDARGVNHLGDGVFVAYRDGKRVLARVDGAILYKSGAPA</sequence>
<proteinExistence type="predicted"/>
<accession>A0A9D1A916</accession>
<reference evidence="1" key="2">
    <citation type="journal article" date="2021" name="PeerJ">
        <title>Extensive microbial diversity within the chicken gut microbiome revealed by metagenomics and culture.</title>
        <authorList>
            <person name="Gilroy R."/>
            <person name="Ravi A."/>
            <person name="Getino M."/>
            <person name="Pursley I."/>
            <person name="Horton D.L."/>
            <person name="Alikhan N.F."/>
            <person name="Baker D."/>
            <person name="Gharbi K."/>
            <person name="Hall N."/>
            <person name="Watson M."/>
            <person name="Adriaenssens E.M."/>
            <person name="Foster-Nyarko E."/>
            <person name="Jarju S."/>
            <person name="Secka A."/>
            <person name="Antonio M."/>
            <person name="Oren A."/>
            <person name="Chaudhuri R.R."/>
            <person name="La Ragione R."/>
            <person name="Hildebrand F."/>
            <person name="Pallen M.J."/>
        </authorList>
    </citation>
    <scope>NUCLEOTIDE SEQUENCE</scope>
    <source>
        <strain evidence="1">ChiHjej9B8-7071</strain>
    </source>
</reference>
<name>A0A9D1A916_9FIRM</name>
<reference evidence="1" key="1">
    <citation type="submission" date="2020-10" db="EMBL/GenBank/DDBJ databases">
        <authorList>
            <person name="Gilroy R."/>
        </authorList>
    </citation>
    <scope>NUCLEOTIDE SEQUENCE</scope>
    <source>
        <strain evidence="1">ChiHjej9B8-7071</strain>
    </source>
</reference>
<dbReference type="SUPFAM" id="SSF82171">
    <property type="entry name" value="DPP6 N-terminal domain-like"/>
    <property type="match status" value="1"/>
</dbReference>
<comment type="caution">
    <text evidence="1">The sequence shown here is derived from an EMBL/GenBank/DDBJ whole genome shotgun (WGS) entry which is preliminary data.</text>
</comment>
<dbReference type="EMBL" id="DVGD01000235">
    <property type="protein sequence ID" value="HIR10174.1"/>
    <property type="molecule type" value="Genomic_DNA"/>
</dbReference>